<keyword evidence="2" id="KW-1185">Reference proteome</keyword>
<evidence type="ECO:0000313" key="2">
    <source>
        <dbReference type="Proteomes" id="UP000828390"/>
    </source>
</evidence>
<gene>
    <name evidence="1" type="ORF">DPMN_107200</name>
</gene>
<reference evidence="1" key="2">
    <citation type="submission" date="2020-11" db="EMBL/GenBank/DDBJ databases">
        <authorList>
            <person name="McCartney M.A."/>
            <person name="Auch B."/>
            <person name="Kono T."/>
            <person name="Mallez S."/>
            <person name="Becker A."/>
            <person name="Gohl D.M."/>
            <person name="Silverstein K.A.T."/>
            <person name="Koren S."/>
            <person name="Bechman K.B."/>
            <person name="Herman A."/>
            <person name="Abrahante J.E."/>
            <person name="Garbe J."/>
        </authorList>
    </citation>
    <scope>NUCLEOTIDE SEQUENCE</scope>
    <source>
        <strain evidence="1">Duluth1</strain>
        <tissue evidence="1">Whole animal</tissue>
    </source>
</reference>
<dbReference type="AlphaFoldDB" id="A0A9D4K6M5"/>
<dbReference type="Proteomes" id="UP000828390">
    <property type="component" value="Unassembled WGS sequence"/>
</dbReference>
<protein>
    <submittedName>
        <fullName evidence="1">Uncharacterized protein</fullName>
    </submittedName>
</protein>
<evidence type="ECO:0000313" key="1">
    <source>
        <dbReference type="EMBL" id="KAH3833884.1"/>
    </source>
</evidence>
<accession>A0A9D4K6M5</accession>
<comment type="caution">
    <text evidence="1">The sequence shown here is derived from an EMBL/GenBank/DDBJ whole genome shotgun (WGS) entry which is preliminary data.</text>
</comment>
<reference evidence="1" key="1">
    <citation type="journal article" date="2019" name="bioRxiv">
        <title>The Genome of the Zebra Mussel, Dreissena polymorpha: A Resource for Invasive Species Research.</title>
        <authorList>
            <person name="McCartney M.A."/>
            <person name="Auch B."/>
            <person name="Kono T."/>
            <person name="Mallez S."/>
            <person name="Zhang Y."/>
            <person name="Obille A."/>
            <person name="Becker A."/>
            <person name="Abrahante J.E."/>
            <person name="Garbe J."/>
            <person name="Badalamenti J.P."/>
            <person name="Herman A."/>
            <person name="Mangelson H."/>
            <person name="Liachko I."/>
            <person name="Sullivan S."/>
            <person name="Sone E.D."/>
            <person name="Koren S."/>
            <person name="Silverstein K.A.T."/>
            <person name="Beckman K.B."/>
            <person name="Gohl D.M."/>
        </authorList>
    </citation>
    <scope>NUCLEOTIDE SEQUENCE</scope>
    <source>
        <strain evidence="1">Duluth1</strain>
        <tissue evidence="1">Whole animal</tissue>
    </source>
</reference>
<name>A0A9D4K6M5_DREPO</name>
<dbReference type="EMBL" id="JAIWYP010000004">
    <property type="protein sequence ID" value="KAH3833884.1"/>
    <property type="molecule type" value="Genomic_DNA"/>
</dbReference>
<organism evidence="1 2">
    <name type="scientific">Dreissena polymorpha</name>
    <name type="common">Zebra mussel</name>
    <name type="synonym">Mytilus polymorpha</name>
    <dbReference type="NCBI Taxonomy" id="45954"/>
    <lineage>
        <taxon>Eukaryota</taxon>
        <taxon>Metazoa</taxon>
        <taxon>Spiralia</taxon>
        <taxon>Lophotrochozoa</taxon>
        <taxon>Mollusca</taxon>
        <taxon>Bivalvia</taxon>
        <taxon>Autobranchia</taxon>
        <taxon>Heteroconchia</taxon>
        <taxon>Euheterodonta</taxon>
        <taxon>Imparidentia</taxon>
        <taxon>Neoheterodontei</taxon>
        <taxon>Myida</taxon>
        <taxon>Dreissenoidea</taxon>
        <taxon>Dreissenidae</taxon>
        <taxon>Dreissena</taxon>
    </lineage>
</organism>
<proteinExistence type="predicted"/>
<sequence>MWYNKFHCNLASRVKDAPLLAAMFFQATGDIFELSSKIVGTSFLIKFHEDRIINVSLTKQMLTTHDGEGDHKSSCFAAEISKQEGLKGPKSLTCDTKEPTCSVQPKISLEQNVLTKFHEEKNIHPTGSHVFVQT</sequence>